<dbReference type="UniPathway" id="UPA00164"/>
<evidence type="ECO:0000256" key="2">
    <source>
        <dbReference type="ARBA" id="ARBA00022600"/>
    </source>
</evidence>
<proteinExistence type="inferred from homology"/>
<evidence type="ECO:0000259" key="10">
    <source>
        <dbReference type="Pfam" id="PF00483"/>
    </source>
</evidence>
<feature type="domain" description="Nucleotidyl transferase" evidence="10">
    <location>
        <begin position="6"/>
        <end position="274"/>
    </location>
</feature>
<dbReference type="GO" id="GO:0008878">
    <property type="term" value="F:glucose-1-phosphate adenylyltransferase activity"/>
    <property type="evidence" value="ECO:0007669"/>
    <property type="project" value="UniProtKB-UniRule"/>
</dbReference>
<keyword evidence="13" id="KW-1185">Reference proteome</keyword>
<evidence type="ECO:0000256" key="8">
    <source>
        <dbReference type="ARBA" id="ARBA00023277"/>
    </source>
</evidence>
<dbReference type="InterPro" id="IPR005836">
    <property type="entry name" value="ADP_Glu_pyroP_CS"/>
</dbReference>
<comment type="subunit">
    <text evidence="9">Homotetramer.</text>
</comment>
<dbReference type="NCBIfam" id="NF002023">
    <property type="entry name" value="PRK00844.1"/>
    <property type="match status" value="1"/>
</dbReference>
<dbReference type="PROSITE" id="PS00808">
    <property type="entry name" value="ADP_GLC_PYROPHOSPH_1"/>
    <property type="match status" value="1"/>
</dbReference>
<dbReference type="NCBIfam" id="TIGR02091">
    <property type="entry name" value="glgC"/>
    <property type="match status" value="1"/>
</dbReference>
<name>A0A420ECT9_9ALTE</name>
<keyword evidence="5 9" id="KW-0547">Nucleotide-binding</keyword>
<keyword evidence="7 9" id="KW-0320">Glycogen biosynthesis</keyword>
<evidence type="ECO:0000256" key="5">
    <source>
        <dbReference type="ARBA" id="ARBA00022741"/>
    </source>
</evidence>
<dbReference type="EMBL" id="RAQO01000005">
    <property type="protein sequence ID" value="RKF18500.1"/>
    <property type="molecule type" value="Genomic_DNA"/>
</dbReference>
<dbReference type="GO" id="GO:0005978">
    <property type="term" value="P:glycogen biosynthetic process"/>
    <property type="evidence" value="ECO:0007669"/>
    <property type="project" value="UniProtKB-UniRule"/>
</dbReference>
<evidence type="ECO:0000256" key="4">
    <source>
        <dbReference type="ARBA" id="ARBA00022695"/>
    </source>
</evidence>
<evidence type="ECO:0000256" key="9">
    <source>
        <dbReference type="HAMAP-Rule" id="MF_00624"/>
    </source>
</evidence>
<dbReference type="Gene3D" id="3.90.550.10">
    <property type="entry name" value="Spore Coat Polysaccharide Biosynthesis Protein SpsA, Chain A"/>
    <property type="match status" value="1"/>
</dbReference>
<dbReference type="InterPro" id="IPR023049">
    <property type="entry name" value="GlgC_bac"/>
</dbReference>
<dbReference type="GO" id="GO:0005524">
    <property type="term" value="F:ATP binding"/>
    <property type="evidence" value="ECO:0007669"/>
    <property type="project" value="UniProtKB-KW"/>
</dbReference>
<dbReference type="CDD" id="cd02508">
    <property type="entry name" value="ADP_Glucose_PP"/>
    <property type="match status" value="1"/>
</dbReference>
<dbReference type="PROSITE" id="PS00810">
    <property type="entry name" value="ADP_GLC_PYROPHOSPH_3"/>
    <property type="match status" value="1"/>
</dbReference>
<dbReference type="RefSeq" id="WP_120354579.1">
    <property type="nucleotide sequence ID" value="NZ_RAQO01000005.1"/>
</dbReference>
<feature type="binding site" evidence="9">
    <location>
        <begin position="176"/>
        <end position="177"/>
    </location>
    <ligand>
        <name>alpha-D-glucose 1-phosphate</name>
        <dbReference type="ChEBI" id="CHEBI:58601"/>
    </ligand>
</feature>
<feature type="binding site" evidence="9">
    <location>
        <position position="195"/>
    </location>
    <ligand>
        <name>alpha-D-glucose 1-phosphate</name>
        <dbReference type="ChEBI" id="CHEBI:58601"/>
    </ligand>
</feature>
<dbReference type="PANTHER" id="PTHR43523">
    <property type="entry name" value="GLUCOSE-1-PHOSPHATE ADENYLYLTRANSFERASE-RELATED"/>
    <property type="match status" value="1"/>
</dbReference>
<feature type="site" description="Could play a key role in the communication between the regulatory and the substrate sites" evidence="9">
    <location>
        <position position="95"/>
    </location>
</feature>
<dbReference type="Proteomes" id="UP000286482">
    <property type="component" value="Unassembled WGS sequence"/>
</dbReference>
<keyword evidence="3 9" id="KW-0808">Transferase</keyword>
<dbReference type="InterPro" id="IPR011004">
    <property type="entry name" value="Trimer_LpxA-like_sf"/>
</dbReference>
<keyword evidence="2 9" id="KW-0321">Glycogen metabolism</keyword>
<evidence type="ECO:0000256" key="7">
    <source>
        <dbReference type="ARBA" id="ARBA00023056"/>
    </source>
</evidence>
<dbReference type="AlphaFoldDB" id="A0A420ECT9"/>
<organism evidence="12 13">
    <name type="scientific">Alginatibacterium sediminis</name>
    <dbReference type="NCBI Taxonomy" id="2164068"/>
    <lineage>
        <taxon>Bacteria</taxon>
        <taxon>Pseudomonadati</taxon>
        <taxon>Pseudomonadota</taxon>
        <taxon>Gammaproteobacteria</taxon>
        <taxon>Alteromonadales</taxon>
        <taxon>Alteromonadaceae</taxon>
        <taxon>Alginatibacterium</taxon>
    </lineage>
</organism>
<dbReference type="EC" id="2.7.7.27" evidence="9"/>
<feature type="binding site" evidence="9">
    <location>
        <position position="96"/>
    </location>
    <ligand>
        <name>alpha-D-glucose 1-phosphate</name>
        <dbReference type="ChEBI" id="CHEBI:58601"/>
    </ligand>
</feature>
<evidence type="ECO:0000256" key="1">
    <source>
        <dbReference type="ARBA" id="ARBA00010443"/>
    </source>
</evidence>
<feature type="site" description="Could play a key role in the communication between the regulatory and the substrate sites" evidence="9">
    <location>
        <position position="58"/>
    </location>
</feature>
<evidence type="ECO:0000256" key="3">
    <source>
        <dbReference type="ARBA" id="ARBA00022679"/>
    </source>
</evidence>
<accession>A0A420ECT9</accession>
<feature type="binding site" evidence="9">
    <location>
        <position position="161"/>
    </location>
    <ligand>
        <name>alpha-D-glucose 1-phosphate</name>
        <dbReference type="ChEBI" id="CHEBI:58601"/>
    </ligand>
</feature>
<evidence type="ECO:0000313" key="13">
    <source>
        <dbReference type="Proteomes" id="UP000286482"/>
    </source>
</evidence>
<dbReference type="InterPro" id="IPR056818">
    <property type="entry name" value="GlmU/GlgC-like_hexapep"/>
</dbReference>
<keyword evidence="6 9" id="KW-0067">ATP-binding</keyword>
<keyword evidence="4 9" id="KW-0548">Nucleotidyltransferase</keyword>
<dbReference type="NCBIfam" id="NF001947">
    <property type="entry name" value="PRK00725.1"/>
    <property type="match status" value="1"/>
</dbReference>
<dbReference type="Pfam" id="PF24894">
    <property type="entry name" value="Hexapep_GlmU"/>
    <property type="match status" value="1"/>
</dbReference>
<dbReference type="SUPFAM" id="SSF51161">
    <property type="entry name" value="Trimeric LpxA-like enzymes"/>
    <property type="match status" value="1"/>
</dbReference>
<dbReference type="InterPro" id="IPR029044">
    <property type="entry name" value="Nucleotide-diphossugar_trans"/>
</dbReference>
<evidence type="ECO:0000259" key="11">
    <source>
        <dbReference type="Pfam" id="PF24894"/>
    </source>
</evidence>
<reference evidence="12 13" key="1">
    <citation type="submission" date="2018-09" db="EMBL/GenBank/DDBJ databases">
        <authorList>
            <person name="Wang Z."/>
        </authorList>
    </citation>
    <scope>NUCLEOTIDE SEQUENCE [LARGE SCALE GENOMIC DNA]</scope>
    <source>
        <strain evidence="12 13">ALS 81</strain>
    </source>
</reference>
<protein>
    <recommendedName>
        <fullName evidence="9">Glucose-1-phosphate adenylyltransferase</fullName>
        <ecNumber evidence="9">2.7.7.27</ecNumber>
    </recommendedName>
    <alternativeName>
        <fullName evidence="9">ADP-glucose pyrophosphorylase</fullName>
        <shortName evidence="9">ADPGlc PPase</shortName>
    </alternativeName>
    <alternativeName>
        <fullName evidence="9">ADP-glucose synthase</fullName>
    </alternativeName>
</protein>
<dbReference type="SUPFAM" id="SSF53448">
    <property type="entry name" value="Nucleotide-diphospho-sugar transferases"/>
    <property type="match status" value="1"/>
</dbReference>
<dbReference type="OrthoDB" id="9801810at2"/>
<dbReference type="Gene3D" id="2.160.10.10">
    <property type="entry name" value="Hexapeptide repeat proteins"/>
    <property type="match status" value="1"/>
</dbReference>
<dbReference type="PANTHER" id="PTHR43523:SF2">
    <property type="entry name" value="GLUCOSE-1-PHOSPHATE ADENYLYLTRANSFERASE"/>
    <property type="match status" value="1"/>
</dbReference>
<sequence length="406" mass="45241">MAGILSMILAGGEGTRLYPLTESRTKPAVPFGGSYRLIDFALNNFVNSDFLKIYVLTQFKSQSLNIHLRQAWHLSGITDRFIDAVPAQMRVGKRWYNGTADAIYQNARFIEINEPDHVCIFGSDHIYKMDVRQMVDYHKQLKADLTVAAIKVPISQADQFGIIEVDEQGRMIGFEEKPKQNPKTIPGDPDHVLASMGNYVFETQTLLTSLSKDAENPESSNDFGKDIIPELYAKGNVFVYDFTTNQIEGEVHHGYWRDVGTIDSYWAAHMDLLSEDPEFSLYNPKFPLHTYYPPLPPATFKDVGENVVKVSQSLVSAGSFVLGSVVERSVLGFRSHVRSGSIVSESVLISNCRIGEGCRIRRTIIDKGAEIAPGTIIGENLEQDRKLYTVSPEGIVVIPKGAKIGF</sequence>
<keyword evidence="8 9" id="KW-0119">Carbohydrate metabolism</keyword>
<comment type="caution">
    <text evidence="12">The sequence shown here is derived from an EMBL/GenBank/DDBJ whole genome shotgun (WGS) entry which is preliminary data.</text>
</comment>
<evidence type="ECO:0000256" key="6">
    <source>
        <dbReference type="ARBA" id="ARBA00022840"/>
    </source>
</evidence>
<dbReference type="PROSITE" id="PS00809">
    <property type="entry name" value="ADP_GLC_PYROPHOSPH_2"/>
    <property type="match status" value="1"/>
</dbReference>
<dbReference type="Pfam" id="PF00483">
    <property type="entry name" value="NTP_transferase"/>
    <property type="match status" value="1"/>
</dbReference>
<comment type="catalytic activity">
    <reaction evidence="9">
        <text>alpha-D-glucose 1-phosphate + ATP + H(+) = ADP-alpha-D-glucose + diphosphate</text>
        <dbReference type="Rhea" id="RHEA:12120"/>
        <dbReference type="ChEBI" id="CHEBI:15378"/>
        <dbReference type="ChEBI" id="CHEBI:30616"/>
        <dbReference type="ChEBI" id="CHEBI:33019"/>
        <dbReference type="ChEBI" id="CHEBI:57498"/>
        <dbReference type="ChEBI" id="CHEBI:58601"/>
        <dbReference type="EC" id="2.7.7.27"/>
    </reaction>
</comment>
<feature type="domain" description="Glucose-1-phosphate adenylyltransferase/Bifunctional protein GlmU-like C-terminal hexapeptide" evidence="11">
    <location>
        <begin position="296"/>
        <end position="398"/>
    </location>
</feature>
<dbReference type="InterPro" id="IPR011831">
    <property type="entry name" value="ADP-Glc_PPase"/>
</dbReference>
<dbReference type="CDD" id="cd04651">
    <property type="entry name" value="LbH_G1P_AT_C"/>
    <property type="match status" value="1"/>
</dbReference>
<gene>
    <name evidence="9 12" type="primary">glgC</name>
    <name evidence="12" type="ORF">DBZ36_08815</name>
</gene>
<comment type="similarity">
    <text evidence="1 9">Belongs to the bacterial/plant glucose-1-phosphate adenylyltransferase family.</text>
</comment>
<dbReference type="HAMAP" id="MF_00624">
    <property type="entry name" value="GlgC"/>
    <property type="match status" value="1"/>
</dbReference>
<comment type="pathway">
    <text evidence="9">Glycan biosynthesis; glycogen biosynthesis.</text>
</comment>
<comment type="function">
    <text evidence="9">Involved in the biosynthesis of ADP-glucose, a building block required for the elongation reactions to produce glycogen. Catalyzes the reaction between ATP and alpha-D-glucose 1-phosphate (G1P) to produce pyrophosphate and ADP-Glc.</text>
</comment>
<dbReference type="InterPro" id="IPR005835">
    <property type="entry name" value="NTP_transferase_dom"/>
</dbReference>
<evidence type="ECO:0000313" key="12">
    <source>
        <dbReference type="EMBL" id="RKF18500.1"/>
    </source>
</evidence>